<evidence type="ECO:0000313" key="4">
    <source>
        <dbReference type="Proteomes" id="UP000559256"/>
    </source>
</evidence>
<organism evidence="3 4">
    <name type="scientific">Tetrapyrgos nigripes</name>
    <dbReference type="NCBI Taxonomy" id="182062"/>
    <lineage>
        <taxon>Eukaryota</taxon>
        <taxon>Fungi</taxon>
        <taxon>Dikarya</taxon>
        <taxon>Basidiomycota</taxon>
        <taxon>Agaricomycotina</taxon>
        <taxon>Agaricomycetes</taxon>
        <taxon>Agaricomycetidae</taxon>
        <taxon>Agaricales</taxon>
        <taxon>Marasmiineae</taxon>
        <taxon>Marasmiaceae</taxon>
        <taxon>Tetrapyrgos</taxon>
    </lineage>
</organism>
<keyword evidence="1 2" id="KW-0732">Signal</keyword>
<dbReference type="EMBL" id="JAACJM010000331">
    <property type="protein sequence ID" value="KAF5330275.1"/>
    <property type="molecule type" value="Genomic_DNA"/>
</dbReference>
<feature type="chain" id="PRO_5034917045" description="RlpA-like protein double-psi beta-barrel domain-containing protein" evidence="2">
    <location>
        <begin position="23"/>
        <end position="147"/>
    </location>
</feature>
<protein>
    <recommendedName>
        <fullName evidence="5">RlpA-like protein double-psi beta-barrel domain-containing protein</fullName>
    </recommendedName>
</protein>
<dbReference type="Proteomes" id="UP000559256">
    <property type="component" value="Unassembled WGS sequence"/>
</dbReference>
<dbReference type="InterPro" id="IPR036908">
    <property type="entry name" value="RlpA-like_sf"/>
</dbReference>
<dbReference type="InterPro" id="IPR051477">
    <property type="entry name" value="Expansin_CellWall"/>
</dbReference>
<dbReference type="SUPFAM" id="SSF50685">
    <property type="entry name" value="Barwin-like endoglucanases"/>
    <property type="match status" value="1"/>
</dbReference>
<dbReference type="PANTHER" id="PTHR31836">
    <property type="match status" value="1"/>
</dbReference>
<dbReference type="Gene3D" id="2.40.40.10">
    <property type="entry name" value="RlpA-like domain"/>
    <property type="match status" value="1"/>
</dbReference>
<comment type="caution">
    <text evidence="3">The sequence shown here is derived from an EMBL/GenBank/DDBJ whole genome shotgun (WGS) entry which is preliminary data.</text>
</comment>
<evidence type="ECO:0000313" key="3">
    <source>
        <dbReference type="EMBL" id="KAF5330275.1"/>
    </source>
</evidence>
<keyword evidence="4" id="KW-1185">Reference proteome</keyword>
<name>A0A8H5BVE2_9AGAR</name>
<dbReference type="AlphaFoldDB" id="A0A8H5BVE2"/>
<feature type="signal peptide" evidence="2">
    <location>
        <begin position="1"/>
        <end position="22"/>
    </location>
</feature>
<dbReference type="OrthoDB" id="406505at2759"/>
<proteinExistence type="predicted"/>
<sequence length="147" mass="16455">MSRFVFFVFTLFATLFSQWALAVPVSSTSSSSNSTSPVLEKRVDHHGRGTWFEVGLGNCGKWSVDSDKIVAIAKSRYDENNGANCGQWVSITDQKNGRHAYALILDSCQSCGRQDLDMSPSLFKQFEPLSIGELNIEWNFMPKGWHP</sequence>
<accession>A0A8H5BVE2</accession>
<evidence type="ECO:0000256" key="2">
    <source>
        <dbReference type="SAM" id="SignalP"/>
    </source>
</evidence>
<dbReference type="PANTHER" id="PTHR31836:SF25">
    <property type="entry name" value="RLPA-LIKE PROTEIN DOUBLE-PSI BETA-BARREL DOMAIN-CONTAINING PROTEIN"/>
    <property type="match status" value="1"/>
</dbReference>
<reference evidence="3 4" key="1">
    <citation type="journal article" date="2020" name="ISME J.">
        <title>Uncovering the hidden diversity of litter-decomposition mechanisms in mushroom-forming fungi.</title>
        <authorList>
            <person name="Floudas D."/>
            <person name="Bentzer J."/>
            <person name="Ahren D."/>
            <person name="Johansson T."/>
            <person name="Persson P."/>
            <person name="Tunlid A."/>
        </authorList>
    </citation>
    <scope>NUCLEOTIDE SEQUENCE [LARGE SCALE GENOMIC DNA]</scope>
    <source>
        <strain evidence="3 4">CBS 291.85</strain>
    </source>
</reference>
<dbReference type="CDD" id="cd22191">
    <property type="entry name" value="DPBB_RlpA_EXP_N-like"/>
    <property type="match status" value="1"/>
</dbReference>
<evidence type="ECO:0008006" key="5">
    <source>
        <dbReference type="Google" id="ProtNLM"/>
    </source>
</evidence>
<evidence type="ECO:0000256" key="1">
    <source>
        <dbReference type="ARBA" id="ARBA00022729"/>
    </source>
</evidence>
<gene>
    <name evidence="3" type="ORF">D9758_014457</name>
</gene>